<feature type="region of interest" description="Disordered" evidence="5">
    <location>
        <begin position="1"/>
        <end position="39"/>
    </location>
</feature>
<dbReference type="PROSITE" id="PS00653">
    <property type="entry name" value="GLYCOSYL_HYDROL_F1_2"/>
    <property type="match status" value="1"/>
</dbReference>
<dbReference type="EMBL" id="AP022870">
    <property type="protein sequence ID" value="BCB78404.1"/>
    <property type="molecule type" value="Genomic_DNA"/>
</dbReference>
<dbReference type="Pfam" id="PF00232">
    <property type="entry name" value="Glyco_hydro_1"/>
    <property type="match status" value="1"/>
</dbReference>
<protein>
    <recommendedName>
        <fullName evidence="6">Aminoglycoside phosphotransferase domain-containing protein</fullName>
    </recommendedName>
</protein>
<dbReference type="PANTHER" id="PTHR10353:SF36">
    <property type="entry name" value="LP05116P"/>
    <property type="match status" value="1"/>
</dbReference>
<comment type="similarity">
    <text evidence="1 4">Belongs to the glycosyl hydrolase 1 family.</text>
</comment>
<keyword evidence="8" id="KW-1185">Reference proteome</keyword>
<evidence type="ECO:0000256" key="2">
    <source>
        <dbReference type="ARBA" id="ARBA00022801"/>
    </source>
</evidence>
<feature type="compositionally biased region" description="Low complexity" evidence="5">
    <location>
        <begin position="1"/>
        <end position="15"/>
    </location>
</feature>
<dbReference type="InterPro" id="IPR001360">
    <property type="entry name" value="Glyco_hydro_1"/>
</dbReference>
<reference evidence="7 8" key="2">
    <citation type="submission" date="2020-03" db="EMBL/GenBank/DDBJ databases">
        <authorList>
            <person name="Ichikawa N."/>
            <person name="Kimura A."/>
            <person name="Kitahashi Y."/>
            <person name="Uohara A."/>
        </authorList>
    </citation>
    <scope>NUCLEOTIDE SEQUENCE [LARGE SCALE GENOMIC DNA]</scope>
    <source>
        <strain evidence="7 8">NBRC 107702</strain>
    </source>
</reference>
<feature type="region of interest" description="Disordered" evidence="5">
    <location>
        <begin position="447"/>
        <end position="472"/>
    </location>
</feature>
<dbReference type="InterPro" id="IPR033132">
    <property type="entry name" value="GH_1_N_CS"/>
</dbReference>
<feature type="region of interest" description="Disordered" evidence="5">
    <location>
        <begin position="398"/>
        <end position="424"/>
    </location>
</feature>
<dbReference type="InterPro" id="IPR011009">
    <property type="entry name" value="Kinase-like_dom_sf"/>
</dbReference>
<evidence type="ECO:0000256" key="3">
    <source>
        <dbReference type="ARBA" id="ARBA00023295"/>
    </source>
</evidence>
<proteinExistence type="inferred from homology"/>
<evidence type="ECO:0000256" key="1">
    <source>
        <dbReference type="ARBA" id="ARBA00010838"/>
    </source>
</evidence>
<dbReference type="Proteomes" id="UP000502508">
    <property type="component" value="Chromosome"/>
</dbReference>
<sequence>MSVPTRTTAGATPTADSARSALLNGVEPDDLSRDPAADTPLGLAFPDGFGWGAATSAYQIEGAAKDDGRGESVWDTFSHTPGRTKNGDTGDVAIDHYHRYAEDLDLMRELGLHSYRFSISWSRVQADGTGAPNQRGLDFYRRLVDGLLERNIEPLATLYHWDTPQALQDRGGWESRDTAYRFAEYAEHVYAALGDVVPVWITINEPKTVVQNGYITGHHAPGKRDEPLAYQVAHHLQLGHGLAVQALRATGSSARIGPAFNLHPCYPADDTAAAAAATRLYDGYENRLYLDSALRGHYPADVLADQGPDSPLARSIRDGDLAIISAPVDLLAVQYYTPYYVTGEGSTEQRHATSEAFWQQIYPDGMYDILTRVTRDYGPLPLTVTENGLPCPDVLGPRTTSTTWSGSRSCATTSPPRTGRSPTGCRWRATTCGPFWTISSGTRATRSGGAWCTSTTPPSDASSSAVPSGTSGLSPTTLFECGTVSRSGGSARTSWPASWHARSIVDSMAPPEVAALRGQIAGITARLHTITGSRYGYPLRGSRSWQSSWRGAFGAMVEDLMADAARLDKPLPAPPERIGALMRRHADVLDEVTRPALVHFDLWDGNVFVERGPDGWRVTGLIDGERAFWGDPIAELVSLALLREPEPELLAGVELSGGVLRRLDLYRTYLYVIMAIEGATRGWYDAERVTFETWLAERIEAQLALL</sequence>
<dbReference type="Gene3D" id="3.20.20.80">
    <property type="entry name" value="Glycosidases"/>
    <property type="match status" value="1"/>
</dbReference>
<dbReference type="Pfam" id="PF01636">
    <property type="entry name" value="APH"/>
    <property type="match status" value="1"/>
</dbReference>
<dbReference type="GO" id="GO:0008422">
    <property type="term" value="F:beta-glucosidase activity"/>
    <property type="evidence" value="ECO:0007669"/>
    <property type="project" value="TreeGrafter"/>
</dbReference>
<dbReference type="GO" id="GO:0005829">
    <property type="term" value="C:cytosol"/>
    <property type="evidence" value="ECO:0007669"/>
    <property type="project" value="TreeGrafter"/>
</dbReference>
<feature type="region of interest" description="Disordered" evidence="5">
    <location>
        <begin position="64"/>
        <end position="89"/>
    </location>
</feature>
<evidence type="ECO:0000256" key="4">
    <source>
        <dbReference type="RuleBase" id="RU003690"/>
    </source>
</evidence>
<dbReference type="SUPFAM" id="SSF51445">
    <property type="entry name" value="(Trans)glycosidases"/>
    <property type="match status" value="1"/>
</dbReference>
<dbReference type="Gene3D" id="3.90.1200.10">
    <property type="match status" value="1"/>
</dbReference>
<dbReference type="PANTHER" id="PTHR10353">
    <property type="entry name" value="GLYCOSYL HYDROLASE"/>
    <property type="match status" value="1"/>
</dbReference>
<evidence type="ECO:0000313" key="7">
    <source>
        <dbReference type="EMBL" id="BCB78404.1"/>
    </source>
</evidence>
<feature type="compositionally biased region" description="Low complexity" evidence="5">
    <location>
        <begin position="453"/>
        <end position="472"/>
    </location>
</feature>
<accession>A0A6F8XX27</accession>
<dbReference type="InterPro" id="IPR002575">
    <property type="entry name" value="Aminoglycoside_PTrfase"/>
</dbReference>
<organism evidence="7 8">
    <name type="scientific">Phytohabitans flavus</name>
    <dbReference type="NCBI Taxonomy" id="1076124"/>
    <lineage>
        <taxon>Bacteria</taxon>
        <taxon>Bacillati</taxon>
        <taxon>Actinomycetota</taxon>
        <taxon>Actinomycetes</taxon>
        <taxon>Micromonosporales</taxon>
        <taxon>Micromonosporaceae</taxon>
    </lineage>
</organism>
<reference evidence="7 8" key="1">
    <citation type="submission" date="2020-03" db="EMBL/GenBank/DDBJ databases">
        <title>Whole genome shotgun sequence of Phytohabitans flavus NBRC 107702.</title>
        <authorList>
            <person name="Komaki H."/>
            <person name="Tamura T."/>
        </authorList>
    </citation>
    <scope>NUCLEOTIDE SEQUENCE [LARGE SCALE GENOMIC DNA]</scope>
    <source>
        <strain evidence="7 8">NBRC 107702</strain>
    </source>
</reference>
<dbReference type="AlphaFoldDB" id="A0A6F8XX27"/>
<name>A0A6F8XX27_9ACTN</name>
<keyword evidence="3" id="KW-0326">Glycosidase</keyword>
<dbReference type="GO" id="GO:0016052">
    <property type="term" value="P:carbohydrate catabolic process"/>
    <property type="evidence" value="ECO:0007669"/>
    <property type="project" value="TreeGrafter"/>
</dbReference>
<feature type="domain" description="Aminoglycoside phosphotransferase" evidence="6">
    <location>
        <begin position="506"/>
        <end position="651"/>
    </location>
</feature>
<dbReference type="InterPro" id="IPR017853">
    <property type="entry name" value="GH"/>
</dbReference>
<evidence type="ECO:0000256" key="5">
    <source>
        <dbReference type="SAM" id="MobiDB-lite"/>
    </source>
</evidence>
<evidence type="ECO:0000259" key="6">
    <source>
        <dbReference type="Pfam" id="PF01636"/>
    </source>
</evidence>
<dbReference type="SUPFAM" id="SSF56112">
    <property type="entry name" value="Protein kinase-like (PK-like)"/>
    <property type="match status" value="1"/>
</dbReference>
<dbReference type="KEGG" id="pfla:Pflav_048140"/>
<gene>
    <name evidence="7" type="ORF">Pflav_048140</name>
</gene>
<evidence type="ECO:0000313" key="8">
    <source>
        <dbReference type="Proteomes" id="UP000502508"/>
    </source>
</evidence>
<keyword evidence="2" id="KW-0378">Hydrolase</keyword>